<keyword evidence="3" id="KW-1185">Reference proteome</keyword>
<dbReference type="OrthoDB" id="10017101at2759"/>
<dbReference type="STRING" id="683960.A0A1E3P6L7"/>
<accession>A0A1E3P6L7</accession>
<dbReference type="PANTHER" id="PTHR43591:SF24">
    <property type="entry name" value="2-METHOXY-6-POLYPRENYL-1,4-BENZOQUINOL METHYLASE, MITOCHONDRIAL"/>
    <property type="match status" value="1"/>
</dbReference>
<dbReference type="CDD" id="cd02440">
    <property type="entry name" value="AdoMet_MTases"/>
    <property type="match status" value="1"/>
</dbReference>
<evidence type="ECO:0000259" key="1">
    <source>
        <dbReference type="Pfam" id="PF13847"/>
    </source>
</evidence>
<dbReference type="InterPro" id="IPR025714">
    <property type="entry name" value="Methyltranfer_dom"/>
</dbReference>
<protein>
    <recommendedName>
        <fullName evidence="1">Methyltransferase domain-containing protein</fullName>
    </recommendedName>
</protein>
<dbReference type="Pfam" id="PF13847">
    <property type="entry name" value="Methyltransf_31"/>
    <property type="match status" value="1"/>
</dbReference>
<gene>
    <name evidence="2" type="ORF">WICANDRAFT_30632</name>
</gene>
<reference evidence="2 3" key="1">
    <citation type="journal article" date="2016" name="Proc. Natl. Acad. Sci. U.S.A.">
        <title>Comparative genomics of biotechnologically important yeasts.</title>
        <authorList>
            <person name="Riley R."/>
            <person name="Haridas S."/>
            <person name="Wolfe K.H."/>
            <person name="Lopes M.R."/>
            <person name="Hittinger C.T."/>
            <person name="Goeker M."/>
            <person name="Salamov A.A."/>
            <person name="Wisecaver J.H."/>
            <person name="Long T.M."/>
            <person name="Calvey C.H."/>
            <person name="Aerts A.L."/>
            <person name="Barry K.W."/>
            <person name="Choi C."/>
            <person name="Clum A."/>
            <person name="Coughlan A.Y."/>
            <person name="Deshpande S."/>
            <person name="Douglass A.P."/>
            <person name="Hanson S.J."/>
            <person name="Klenk H.-P."/>
            <person name="LaButti K.M."/>
            <person name="Lapidus A."/>
            <person name="Lindquist E.A."/>
            <person name="Lipzen A.M."/>
            <person name="Meier-Kolthoff J.P."/>
            <person name="Ohm R.A."/>
            <person name="Otillar R.P."/>
            <person name="Pangilinan J.L."/>
            <person name="Peng Y."/>
            <person name="Rokas A."/>
            <person name="Rosa C.A."/>
            <person name="Scheuner C."/>
            <person name="Sibirny A.A."/>
            <person name="Slot J.C."/>
            <person name="Stielow J.B."/>
            <person name="Sun H."/>
            <person name="Kurtzman C.P."/>
            <person name="Blackwell M."/>
            <person name="Grigoriev I.V."/>
            <person name="Jeffries T.W."/>
        </authorList>
    </citation>
    <scope>NUCLEOTIDE SEQUENCE [LARGE SCALE GENOMIC DNA]</scope>
    <source>
        <strain evidence="3">ATCC 58044 / CBS 1984 / NCYC 433 / NRRL Y-366-8</strain>
    </source>
</reference>
<dbReference type="InterPro" id="IPR029063">
    <property type="entry name" value="SAM-dependent_MTases_sf"/>
</dbReference>
<dbReference type="GeneID" id="30198996"/>
<dbReference type="RefSeq" id="XP_019039714.1">
    <property type="nucleotide sequence ID" value="XM_019181750.1"/>
</dbReference>
<sequence>MSSTDQTYYRDGHDASISQTHSWRNVKNSCAYMLNFIKPTDKILDVGCGPGTITYDLGKYVPKGEIIGIEPTKELIDEALGDETTKKSQPNVSFEVCSVYSLPYPDSCFDIVHAHQVIVHLENPLKALQEMKRVLKPGGYLCCRDGDLQACIFYPEVFIEPLFYYLEKATTEFTCWYGGSRLKELFIGVKFKPDKIIHTTSTWCISSRADRELFSNMYIKRLDSIKYNSSDKYTKSQLKEAWLQWANDDKASWVQIHGEVIAQK</sequence>
<feature type="domain" description="Methyltransferase" evidence="1">
    <location>
        <begin position="38"/>
        <end position="149"/>
    </location>
</feature>
<dbReference type="Proteomes" id="UP000094112">
    <property type="component" value="Unassembled WGS sequence"/>
</dbReference>
<dbReference type="AlphaFoldDB" id="A0A1E3P6L7"/>
<evidence type="ECO:0000313" key="3">
    <source>
        <dbReference type="Proteomes" id="UP000094112"/>
    </source>
</evidence>
<dbReference type="Gene3D" id="3.40.50.150">
    <property type="entry name" value="Vaccinia Virus protein VP39"/>
    <property type="match status" value="1"/>
</dbReference>
<organism evidence="2 3">
    <name type="scientific">Wickerhamomyces anomalus (strain ATCC 58044 / CBS 1984 / NCYC 433 / NRRL Y-366-8)</name>
    <name type="common">Yeast</name>
    <name type="synonym">Hansenula anomala</name>
    <dbReference type="NCBI Taxonomy" id="683960"/>
    <lineage>
        <taxon>Eukaryota</taxon>
        <taxon>Fungi</taxon>
        <taxon>Dikarya</taxon>
        <taxon>Ascomycota</taxon>
        <taxon>Saccharomycotina</taxon>
        <taxon>Saccharomycetes</taxon>
        <taxon>Phaffomycetales</taxon>
        <taxon>Wickerhamomycetaceae</taxon>
        <taxon>Wickerhamomyces</taxon>
    </lineage>
</organism>
<dbReference type="SUPFAM" id="SSF53335">
    <property type="entry name" value="S-adenosyl-L-methionine-dependent methyltransferases"/>
    <property type="match status" value="1"/>
</dbReference>
<dbReference type="PANTHER" id="PTHR43591">
    <property type="entry name" value="METHYLTRANSFERASE"/>
    <property type="match status" value="1"/>
</dbReference>
<evidence type="ECO:0000313" key="2">
    <source>
        <dbReference type="EMBL" id="ODQ60507.1"/>
    </source>
</evidence>
<dbReference type="GO" id="GO:0008168">
    <property type="term" value="F:methyltransferase activity"/>
    <property type="evidence" value="ECO:0007669"/>
    <property type="project" value="TreeGrafter"/>
</dbReference>
<name>A0A1E3P6L7_WICAA</name>
<dbReference type="EMBL" id="KV454210">
    <property type="protein sequence ID" value="ODQ60507.1"/>
    <property type="molecule type" value="Genomic_DNA"/>
</dbReference>
<proteinExistence type="predicted"/>